<sequence>MAKDYAIVVRGTSTGPMVSALGQWARRFQALLFASCLVASMSAAGAELRRVRVTLSAEAHSRAEALGPRLEDWKEGVFVLRVVDPGRLVVKAGGVWRLPPMEDIPPEWLEDEPSEPEREDTLEDEAGARAGLSVELAPLPVQVDPARPELLWVPGYASREEIASRLFGDASAAGAFDIEPRAPFSSAMEGLHVACACATRQRSCRSCSPPCAMPWRRGWRRMSRGAAPSFRRPPWTGPGPPHWWSAACAGLNARTFRMGRGRATSTGTSRRSSP</sequence>
<dbReference type="KEGG" id="cfus:CYFUS_002167"/>
<protein>
    <submittedName>
        <fullName evidence="2">Uncharacterized protein</fullName>
    </submittedName>
</protein>
<evidence type="ECO:0000313" key="3">
    <source>
        <dbReference type="Proteomes" id="UP000217257"/>
    </source>
</evidence>
<name>A0A250IZT1_9BACT</name>
<proteinExistence type="predicted"/>
<dbReference type="EMBL" id="CP022098">
    <property type="protein sequence ID" value="ATB36752.1"/>
    <property type="molecule type" value="Genomic_DNA"/>
</dbReference>
<dbReference type="AlphaFoldDB" id="A0A250IZT1"/>
<accession>A0A250IZT1</accession>
<organism evidence="2 3">
    <name type="scientific">Cystobacter fuscus</name>
    <dbReference type="NCBI Taxonomy" id="43"/>
    <lineage>
        <taxon>Bacteria</taxon>
        <taxon>Pseudomonadati</taxon>
        <taxon>Myxococcota</taxon>
        <taxon>Myxococcia</taxon>
        <taxon>Myxococcales</taxon>
        <taxon>Cystobacterineae</taxon>
        <taxon>Archangiaceae</taxon>
        <taxon>Cystobacter</taxon>
    </lineage>
</organism>
<evidence type="ECO:0000256" key="1">
    <source>
        <dbReference type="SAM" id="MobiDB-lite"/>
    </source>
</evidence>
<evidence type="ECO:0000313" key="2">
    <source>
        <dbReference type="EMBL" id="ATB36752.1"/>
    </source>
</evidence>
<reference evidence="2 3" key="1">
    <citation type="submission" date="2017-06" db="EMBL/GenBank/DDBJ databases">
        <title>Sequencing and comparative analysis of myxobacterial genomes.</title>
        <authorList>
            <person name="Rupp O."/>
            <person name="Goesmann A."/>
            <person name="Sogaard-Andersen L."/>
        </authorList>
    </citation>
    <scope>NUCLEOTIDE SEQUENCE [LARGE SCALE GENOMIC DNA]</scope>
    <source>
        <strain evidence="2 3">DSM 52655</strain>
    </source>
</reference>
<dbReference type="Proteomes" id="UP000217257">
    <property type="component" value="Chromosome"/>
</dbReference>
<gene>
    <name evidence="2" type="ORF">CYFUS_002167</name>
</gene>
<feature type="compositionally biased region" description="Acidic residues" evidence="1">
    <location>
        <begin position="104"/>
        <end position="123"/>
    </location>
</feature>
<feature type="region of interest" description="Disordered" evidence="1">
    <location>
        <begin position="103"/>
        <end position="123"/>
    </location>
</feature>